<gene>
    <name evidence="3" type="ORF">UG56_014150</name>
</gene>
<sequence>MAVAALVLCCIFFNPIAVIIGIGLAIAVLFRSKPRRNRGVRKAITAIVVGSCGLVLISSLVAWLWSFTYGTNIERDKNGAVTSSGITVPELLRVGDCFEDDNEPGEPFILYTIDVVPCSEPHRWEAYHRFLLPDGPWPGDNEVAWLSDPGCRTAFHEFIGEREGPSDLRMEFYLPYEASWRSGDRLVVCYVGTGSPTTDSLRGSALREAP</sequence>
<evidence type="ECO:0000313" key="4">
    <source>
        <dbReference type="Proteomes" id="UP000033772"/>
    </source>
</evidence>
<evidence type="ECO:0000256" key="1">
    <source>
        <dbReference type="SAM" id="Phobius"/>
    </source>
</evidence>
<name>A0A1J4N3K8_9ACTN</name>
<keyword evidence="1" id="KW-1133">Transmembrane helix</keyword>
<keyword evidence="1" id="KW-0472">Membrane</keyword>
<accession>A0A1J4N3K8</accession>
<feature type="transmembrane region" description="Helical" evidence="1">
    <location>
        <begin position="6"/>
        <end position="31"/>
    </location>
</feature>
<dbReference type="AlphaFoldDB" id="A0A1J4N3K8"/>
<dbReference type="Pfam" id="PF13845">
    <property type="entry name" value="Septum_form"/>
    <property type="match status" value="1"/>
</dbReference>
<proteinExistence type="predicted"/>
<evidence type="ECO:0000259" key="2">
    <source>
        <dbReference type="Pfam" id="PF13845"/>
    </source>
</evidence>
<keyword evidence="1" id="KW-0812">Transmembrane</keyword>
<comment type="caution">
    <text evidence="3">The sequence shown here is derived from an EMBL/GenBank/DDBJ whole genome shotgun (WGS) entry which is preliminary data.</text>
</comment>
<dbReference type="InterPro" id="IPR026004">
    <property type="entry name" value="Septum_form"/>
</dbReference>
<protein>
    <recommendedName>
        <fullName evidence="2">Septum formation-related domain-containing protein</fullName>
    </recommendedName>
</protein>
<feature type="transmembrane region" description="Helical" evidence="1">
    <location>
        <begin position="43"/>
        <end position="65"/>
    </location>
</feature>
<reference evidence="3" key="1">
    <citation type="submission" date="2016-10" db="EMBL/GenBank/DDBJ databases">
        <title>Draft Genome Sequence of Nocardioides luteus Strain BAFB, an Alkane-Degrading Bacterium Isolated from JP-7 Polluted Soil.</title>
        <authorList>
            <person name="Brown L."/>
            <person name="Ruiz O.N."/>
            <person name="Gunasekera T."/>
        </authorList>
    </citation>
    <scope>NUCLEOTIDE SEQUENCE [LARGE SCALE GENOMIC DNA]</scope>
    <source>
        <strain evidence="3">BAFB</strain>
    </source>
</reference>
<dbReference type="Proteomes" id="UP000033772">
    <property type="component" value="Unassembled WGS sequence"/>
</dbReference>
<keyword evidence="4" id="KW-1185">Reference proteome</keyword>
<dbReference type="STRING" id="1844.UG56_014150"/>
<organism evidence="3 4">
    <name type="scientific">Nocardioides luteus</name>
    <dbReference type="NCBI Taxonomy" id="1844"/>
    <lineage>
        <taxon>Bacteria</taxon>
        <taxon>Bacillati</taxon>
        <taxon>Actinomycetota</taxon>
        <taxon>Actinomycetes</taxon>
        <taxon>Propionibacteriales</taxon>
        <taxon>Nocardioidaceae</taxon>
        <taxon>Nocardioides</taxon>
    </lineage>
</organism>
<feature type="domain" description="Septum formation-related" evidence="2">
    <location>
        <begin position="95"/>
        <end position="189"/>
    </location>
</feature>
<dbReference type="EMBL" id="JZDQ02000018">
    <property type="protein sequence ID" value="OIJ26157.1"/>
    <property type="molecule type" value="Genomic_DNA"/>
</dbReference>
<evidence type="ECO:0000313" key="3">
    <source>
        <dbReference type="EMBL" id="OIJ26157.1"/>
    </source>
</evidence>